<dbReference type="PANTHER" id="PTHR19306">
    <property type="entry name" value="STRUCTURAL MAINTENANCE OF CHROMOSOMES 5,6 SMC5, SMC6"/>
    <property type="match status" value="1"/>
</dbReference>
<dbReference type="PANTHER" id="PTHR19306:SF6">
    <property type="entry name" value="STRUCTURAL MAINTENANCE OF CHROMOSOMES PROTEIN 6"/>
    <property type="match status" value="1"/>
</dbReference>
<comment type="similarity">
    <text evidence="3">Belongs to the SMC family. SMC6 subfamily.</text>
</comment>
<proteinExistence type="inferred from homology"/>
<dbReference type="GO" id="GO:0005634">
    <property type="term" value="C:nucleus"/>
    <property type="evidence" value="ECO:0007669"/>
    <property type="project" value="UniProtKB-SubCell"/>
</dbReference>
<dbReference type="Gene3D" id="3.40.50.300">
    <property type="entry name" value="P-loop containing nucleotide triphosphate hydrolases"/>
    <property type="match status" value="2"/>
</dbReference>
<evidence type="ECO:0000256" key="11">
    <source>
        <dbReference type="ARBA" id="ARBA00023242"/>
    </source>
</evidence>
<dbReference type="STRING" id="1054147.F4QEP3"/>
<gene>
    <name evidence="15" type="primary">smc6</name>
    <name evidence="15" type="ORF">DFA_11065</name>
</gene>
<reference evidence="16" key="1">
    <citation type="journal article" date="2011" name="Genome Res.">
        <title>Phylogeny-wide analysis of social amoeba genomes highlights ancient origins for complex intercellular communication.</title>
        <authorList>
            <person name="Heidel A.J."/>
            <person name="Lawal H.M."/>
            <person name="Felder M."/>
            <person name="Schilde C."/>
            <person name="Helps N.R."/>
            <person name="Tunggal B."/>
            <person name="Rivero F."/>
            <person name="John U."/>
            <person name="Schleicher M."/>
            <person name="Eichinger L."/>
            <person name="Platzer M."/>
            <person name="Noegel A.A."/>
            <person name="Schaap P."/>
            <person name="Gloeckner G."/>
        </authorList>
    </citation>
    <scope>NUCLEOTIDE SEQUENCE [LARGE SCALE GENOMIC DNA]</scope>
    <source>
        <strain evidence="16">SH3</strain>
    </source>
</reference>
<name>F4QEP3_CACFS</name>
<feature type="compositionally biased region" description="Low complexity" evidence="13">
    <location>
        <begin position="70"/>
        <end position="81"/>
    </location>
</feature>
<dbReference type="AlphaFoldDB" id="F4QEP3"/>
<evidence type="ECO:0000256" key="13">
    <source>
        <dbReference type="SAM" id="MobiDB-lite"/>
    </source>
</evidence>
<feature type="region of interest" description="Disordered" evidence="13">
    <location>
        <begin position="1"/>
        <end position="106"/>
    </location>
</feature>
<dbReference type="GO" id="GO:0003684">
    <property type="term" value="F:damaged DNA binding"/>
    <property type="evidence" value="ECO:0007669"/>
    <property type="project" value="TreeGrafter"/>
</dbReference>
<keyword evidence="16" id="KW-1185">Reference proteome</keyword>
<dbReference type="Pfam" id="PF02463">
    <property type="entry name" value="SMC_N"/>
    <property type="match status" value="1"/>
</dbReference>
<feature type="compositionally biased region" description="Low complexity" evidence="13">
    <location>
        <begin position="29"/>
        <end position="40"/>
    </location>
</feature>
<feature type="coiled-coil region" evidence="12">
    <location>
        <begin position="281"/>
        <end position="329"/>
    </location>
</feature>
<dbReference type="GO" id="GO:0005524">
    <property type="term" value="F:ATP binding"/>
    <property type="evidence" value="ECO:0007669"/>
    <property type="project" value="UniProtKB-KW"/>
</dbReference>
<protein>
    <submittedName>
        <fullName evidence="15">Structural maintenance of chromosome protein</fullName>
    </submittedName>
</protein>
<evidence type="ECO:0000313" key="15">
    <source>
        <dbReference type="EMBL" id="EGG13304.1"/>
    </source>
</evidence>
<evidence type="ECO:0000256" key="8">
    <source>
        <dbReference type="ARBA" id="ARBA00023054"/>
    </source>
</evidence>
<dbReference type="InterPro" id="IPR003395">
    <property type="entry name" value="RecF/RecN/SMC_N"/>
</dbReference>
<keyword evidence="9" id="KW-0233">DNA recombination</keyword>
<evidence type="ECO:0000256" key="12">
    <source>
        <dbReference type="SAM" id="Coils"/>
    </source>
</evidence>
<feature type="compositionally biased region" description="Acidic residues" evidence="13">
    <location>
        <begin position="90"/>
        <end position="104"/>
    </location>
</feature>
<keyword evidence="5" id="KW-0547">Nucleotide-binding</keyword>
<dbReference type="InterPro" id="IPR027417">
    <property type="entry name" value="P-loop_NTPase"/>
</dbReference>
<evidence type="ECO:0000313" key="16">
    <source>
        <dbReference type="Proteomes" id="UP000007797"/>
    </source>
</evidence>
<evidence type="ECO:0000256" key="7">
    <source>
        <dbReference type="ARBA" id="ARBA00022840"/>
    </source>
</evidence>
<sequence>MVGKRKEVEEESDDDEIIVSQDIKRIKTQQQQQQQQQRRIVQQEEDSDEEFEDSQPQSSSTTARATKAVHNGNGHSTNGNGHRTKSVDSSESEDEEMDEDEDGVAGESELGIIESISVENFMCHRHFEIKFGPNVNFISGENGSGKSALLVALIICLGAKSGTTNRGHKLADLVKNDANQAIITVKLRNKGPEAHLPEEFGPSIIIERKISRSGGGGYKLKDHTGKKVISTKFSDLAVILELFNIQIENPMAILMQDTSREFLNTSRPQDKYNLFLTATQLDQMKKDYLFINDQIKGSEQELDKKGIIIKEMEKKVEALSKEFKDLQAVVDLEQKVQHLKEQLAWSYVFGVEQTIVKKKAALAQIIQEKNNIQNETQGIGQQINAITNDMADKRKKIEELSSEISKKQEEKQQVEVQLLEVAKEESRFVARSDDKRKRMNHLKQRRENQHRSIQEIKRKNEAQRRNQSKQSDVDRKRQQLEELEKKSTIITQEISEIKTEGQKLQSIRQEKQMAVSNVQNQVSKLEKQLIQLKSALTDNLRIYGDRFPTLVKKIQDNSRKFSVQPIGPLGTMIKINDERWSYAIESIIKRGLLGSFLVGSYKDGNLLFEMAKSVGIHNLDYTVVKMNNVEPYKTAEHDRLDPSYHTVLRAIQCDNVIVRNYLIDTRGLETYVLVNNVEEGKNIIYGQKPHIIREAYTPIADRIFGSRDSQKLTTGDSSGRSQILRASVEQLVRELDGQIKGYRPQIDQCEREERDAAQKDSAFQQAFKQKDQEYQRLTRELYRVKTDLKTLEEQLVEPTDEPTDELEQGMETINKEMEEIQQELQSIEHDRQKFDDSKRPFVEQMRQIDHEADKIQRIVGKLDNEIKNLSRSERDLRMKEGKVISNVGEYDKKKLHLEDELTNDQLLHQESMQKAQEFCDRVEVAANENPSTLSQKIQKTEELIRKESKGKRSRAEVHVHFKECRDKLVEILRTRDEMTKFNNKLKIHLNFRQKNWVKFQRKISLRVSQYFNIFLSRKGYSGKIDFDHEDKKLEVSVQLDKMRPSENVTGKGDTKSLSGGERSFSTVALLLSLWEAMECPFRAMDEFDVFMDEVNRRISIELLLSKARQTPTRQFIFVTPLSLNSITPSPFIYIHRVRPPQRGQRTITETLNS</sequence>
<dbReference type="KEGG" id="dfa:DFA_11065"/>
<dbReference type="GO" id="GO:0035861">
    <property type="term" value="C:site of double-strand break"/>
    <property type="evidence" value="ECO:0007669"/>
    <property type="project" value="TreeGrafter"/>
</dbReference>
<dbReference type="GO" id="GO:0000724">
    <property type="term" value="P:double-strand break repair via homologous recombination"/>
    <property type="evidence" value="ECO:0007669"/>
    <property type="project" value="TreeGrafter"/>
</dbReference>
<feature type="compositionally biased region" description="Acidic residues" evidence="13">
    <location>
        <begin position="43"/>
        <end position="53"/>
    </location>
</feature>
<feature type="coiled-coil region" evidence="12">
    <location>
        <begin position="774"/>
        <end position="872"/>
    </location>
</feature>
<organism evidence="15 16">
    <name type="scientific">Cavenderia fasciculata</name>
    <name type="common">Slime mold</name>
    <name type="synonym">Dictyostelium fasciculatum</name>
    <dbReference type="NCBI Taxonomy" id="261658"/>
    <lineage>
        <taxon>Eukaryota</taxon>
        <taxon>Amoebozoa</taxon>
        <taxon>Evosea</taxon>
        <taxon>Eumycetozoa</taxon>
        <taxon>Dictyostelia</taxon>
        <taxon>Acytosteliales</taxon>
        <taxon>Cavenderiaceae</taxon>
        <taxon>Cavenderia</taxon>
    </lineage>
</organism>
<evidence type="ECO:0000256" key="10">
    <source>
        <dbReference type="ARBA" id="ARBA00023204"/>
    </source>
</evidence>
<dbReference type="GO" id="GO:0030915">
    <property type="term" value="C:Smc5-Smc6 complex"/>
    <property type="evidence" value="ECO:0007669"/>
    <property type="project" value="TreeGrafter"/>
</dbReference>
<evidence type="ECO:0000259" key="14">
    <source>
        <dbReference type="Pfam" id="PF02463"/>
    </source>
</evidence>
<dbReference type="RefSeq" id="XP_004350003.1">
    <property type="nucleotide sequence ID" value="XM_004349953.1"/>
</dbReference>
<dbReference type="OrthoDB" id="10072614at2759"/>
<keyword evidence="8 12" id="KW-0175">Coiled coil</keyword>
<evidence type="ECO:0000256" key="3">
    <source>
        <dbReference type="ARBA" id="ARBA00006793"/>
    </source>
</evidence>
<evidence type="ECO:0000256" key="4">
    <source>
        <dbReference type="ARBA" id="ARBA00022454"/>
    </source>
</evidence>
<feature type="region of interest" description="Disordered" evidence="13">
    <location>
        <begin position="429"/>
        <end position="479"/>
    </location>
</feature>
<dbReference type="GeneID" id="14866328"/>
<dbReference type="SUPFAM" id="SSF52540">
    <property type="entry name" value="P-loop containing nucleoside triphosphate hydrolases"/>
    <property type="match status" value="2"/>
</dbReference>
<evidence type="ECO:0000256" key="2">
    <source>
        <dbReference type="ARBA" id="ARBA00004286"/>
    </source>
</evidence>
<feature type="compositionally biased region" description="Basic and acidic residues" evidence="13">
    <location>
        <begin position="445"/>
        <end position="464"/>
    </location>
</feature>
<feature type="domain" description="RecF/RecN/SMC N-terminal" evidence="14">
    <location>
        <begin position="113"/>
        <end position="1119"/>
    </location>
</feature>
<dbReference type="Proteomes" id="UP000007797">
    <property type="component" value="Unassembled WGS sequence"/>
</dbReference>
<keyword evidence="4" id="KW-0158">Chromosome</keyword>
<dbReference type="OMA" id="MCHDHFY"/>
<evidence type="ECO:0000256" key="1">
    <source>
        <dbReference type="ARBA" id="ARBA00004123"/>
    </source>
</evidence>
<evidence type="ECO:0000256" key="6">
    <source>
        <dbReference type="ARBA" id="ARBA00022763"/>
    </source>
</evidence>
<dbReference type="GO" id="GO:0003697">
    <property type="term" value="F:single-stranded DNA binding"/>
    <property type="evidence" value="ECO:0007669"/>
    <property type="project" value="TreeGrafter"/>
</dbReference>
<comment type="subcellular location">
    <subcellularLocation>
        <location evidence="2">Chromosome</location>
    </subcellularLocation>
    <subcellularLocation>
        <location evidence="1">Nucleus</location>
    </subcellularLocation>
</comment>
<keyword evidence="6" id="KW-0227">DNA damage</keyword>
<dbReference type="EMBL" id="GL883029">
    <property type="protein sequence ID" value="EGG13304.1"/>
    <property type="molecule type" value="Genomic_DNA"/>
</dbReference>
<evidence type="ECO:0000256" key="9">
    <source>
        <dbReference type="ARBA" id="ARBA00023172"/>
    </source>
</evidence>
<keyword evidence="11" id="KW-0539">Nucleus</keyword>
<accession>F4QEP3</accession>
<keyword evidence="7" id="KW-0067">ATP-binding</keyword>
<keyword evidence="10" id="KW-0234">DNA repair</keyword>
<evidence type="ECO:0000256" key="5">
    <source>
        <dbReference type="ARBA" id="ARBA00022741"/>
    </source>
</evidence>